<reference evidence="2" key="1">
    <citation type="submission" date="2022-06" db="EMBL/GenBank/DDBJ databases">
        <title>Ornithinimicrobium HY1793.</title>
        <authorList>
            <person name="Huang Y."/>
        </authorList>
    </citation>
    <scope>NUCLEOTIDE SEQUENCE</scope>
    <source>
        <strain evidence="2">HY1793</strain>
    </source>
</reference>
<feature type="domain" description="HTH luxR-type" evidence="1">
    <location>
        <begin position="263"/>
        <end position="320"/>
    </location>
</feature>
<name>A0ABY4YZ12_9MICO</name>
<dbReference type="Pfam" id="PF01978">
    <property type="entry name" value="TrmB"/>
    <property type="match status" value="1"/>
</dbReference>
<dbReference type="PANTHER" id="PTHR34293">
    <property type="entry name" value="HTH-TYPE TRANSCRIPTIONAL REGULATOR TRMBL2"/>
    <property type="match status" value="1"/>
</dbReference>
<proteinExistence type="predicted"/>
<dbReference type="SUPFAM" id="SSF46894">
    <property type="entry name" value="C-terminal effector domain of the bipartite response regulators"/>
    <property type="match status" value="1"/>
</dbReference>
<dbReference type="InterPro" id="IPR016032">
    <property type="entry name" value="Sig_transdc_resp-reg_C-effctor"/>
</dbReference>
<dbReference type="InterPro" id="IPR000792">
    <property type="entry name" value="Tscrpt_reg_LuxR_C"/>
</dbReference>
<dbReference type="SUPFAM" id="SSF46785">
    <property type="entry name" value="Winged helix' DNA-binding domain"/>
    <property type="match status" value="1"/>
</dbReference>
<dbReference type="InterPro" id="IPR036390">
    <property type="entry name" value="WH_DNA-bd_sf"/>
</dbReference>
<protein>
    <recommendedName>
        <fullName evidence="1">HTH luxR-type domain-containing protein</fullName>
    </recommendedName>
</protein>
<evidence type="ECO:0000313" key="2">
    <source>
        <dbReference type="EMBL" id="USQ81500.1"/>
    </source>
</evidence>
<evidence type="ECO:0000313" key="3">
    <source>
        <dbReference type="Proteomes" id="UP001056455"/>
    </source>
</evidence>
<dbReference type="EMBL" id="CP099489">
    <property type="protein sequence ID" value="USQ81500.1"/>
    <property type="molecule type" value="Genomic_DNA"/>
</dbReference>
<dbReference type="InterPro" id="IPR051797">
    <property type="entry name" value="TrmB-like"/>
</dbReference>
<evidence type="ECO:0000259" key="1">
    <source>
        <dbReference type="SMART" id="SM00421"/>
    </source>
</evidence>
<dbReference type="Proteomes" id="UP001056455">
    <property type="component" value="Chromosome"/>
</dbReference>
<accession>A0ABY4YZ12</accession>
<dbReference type="RefSeq" id="WP_252595016.1">
    <property type="nucleotide sequence ID" value="NZ_CP099489.1"/>
</dbReference>
<dbReference type="InterPro" id="IPR036388">
    <property type="entry name" value="WH-like_DNA-bd_sf"/>
</dbReference>
<dbReference type="Gene3D" id="1.10.10.10">
    <property type="entry name" value="Winged helix-like DNA-binding domain superfamily/Winged helix DNA-binding domain"/>
    <property type="match status" value="2"/>
</dbReference>
<dbReference type="PANTHER" id="PTHR34293:SF1">
    <property type="entry name" value="HTH-TYPE TRANSCRIPTIONAL REGULATOR TRMBL2"/>
    <property type="match status" value="1"/>
</dbReference>
<sequence>MAEQRGSLLGGLGVSTAEETTYRALLGTGPTTLSSLAERAQISTEALRRMVPNLEELGLVSRLPGRPLRLTATPPSVAVDALAARRQDEVASSRAAASVLMAEEAIHSAERPEELLEVVTGGEAIARRFYQLHEAAQHEVLGLVKPPFAIDIAQPNVTQEAAMRRGVSVRCIYAPSAFDLPAMMANVQRAMGKGEVVRIAEIPTKLTVIDAKFALLPLTSHDVSVESALVVHSSALLDALISLFEALWRTAAPMDLSTSDPGAARPDDLEREMVSLLASGMQDEAVARQLGVSARTLQRRLQVLFDQLDSRTRFQAGFRAATQLQERSHAE</sequence>
<keyword evidence="3" id="KW-1185">Reference proteome</keyword>
<dbReference type="InterPro" id="IPR002831">
    <property type="entry name" value="Tscrpt_reg_TrmB_N"/>
</dbReference>
<organism evidence="2 3">
    <name type="scientific">Ornithinimicrobium faecis</name>
    <dbReference type="NCBI Taxonomy" id="2934158"/>
    <lineage>
        <taxon>Bacteria</taxon>
        <taxon>Bacillati</taxon>
        <taxon>Actinomycetota</taxon>
        <taxon>Actinomycetes</taxon>
        <taxon>Micrococcales</taxon>
        <taxon>Ornithinimicrobiaceae</taxon>
        <taxon>Ornithinimicrobium</taxon>
    </lineage>
</organism>
<dbReference type="SMART" id="SM00421">
    <property type="entry name" value="HTH_LUXR"/>
    <property type="match status" value="1"/>
</dbReference>
<gene>
    <name evidence="2" type="ORF">NF556_07580</name>
</gene>